<keyword evidence="9" id="KW-0833">Ubl conjugation pathway</keyword>
<dbReference type="GO" id="GO:0008270">
    <property type="term" value="F:zinc ion binding"/>
    <property type="evidence" value="ECO:0007669"/>
    <property type="project" value="UniProtKB-KW"/>
</dbReference>
<name>A0A6P5YMM6_DURZI</name>
<evidence type="ECO:0000256" key="14">
    <source>
        <dbReference type="PROSITE-ProRule" id="PRU00175"/>
    </source>
</evidence>
<dbReference type="EC" id="2.3.2.27" evidence="4"/>
<dbReference type="KEGG" id="dzi:111293220"/>
<dbReference type="OrthoDB" id="9984778at2759"/>
<keyword evidence="6" id="KW-0812">Transmembrane</keyword>
<evidence type="ECO:0000256" key="10">
    <source>
        <dbReference type="ARBA" id="ARBA00022833"/>
    </source>
</evidence>
<comment type="catalytic activity">
    <reaction evidence="1">
        <text>S-ubiquitinyl-[E2 ubiquitin-conjugating enzyme]-L-cysteine + [acceptor protein]-L-lysine = [E2 ubiquitin-conjugating enzyme]-L-cysteine + N(6)-ubiquitinyl-[acceptor protein]-L-lysine.</text>
        <dbReference type="EC" id="2.3.2.27"/>
    </reaction>
</comment>
<evidence type="ECO:0000259" key="15">
    <source>
        <dbReference type="PROSITE" id="PS50089"/>
    </source>
</evidence>
<evidence type="ECO:0000256" key="6">
    <source>
        <dbReference type="ARBA" id="ARBA00022692"/>
    </source>
</evidence>
<evidence type="ECO:0000256" key="4">
    <source>
        <dbReference type="ARBA" id="ARBA00012483"/>
    </source>
</evidence>
<comment type="pathway">
    <text evidence="3">Protein modification; protein ubiquitination.</text>
</comment>
<comment type="subcellular location">
    <subcellularLocation>
        <location evidence="2">Membrane</location>
        <topology evidence="2">Single-pass membrane protein</topology>
    </subcellularLocation>
</comment>
<dbReference type="GeneID" id="111293220"/>
<dbReference type="GO" id="GO:0016020">
    <property type="term" value="C:membrane"/>
    <property type="evidence" value="ECO:0007669"/>
    <property type="project" value="UniProtKB-SubCell"/>
</dbReference>
<comment type="similarity">
    <text evidence="13">Belongs to the RING-type zinc finger family. ATL subfamily.</text>
</comment>
<accession>A0A6P5YMM6</accession>
<keyword evidence="7" id="KW-0479">Metal-binding</keyword>
<dbReference type="PANTHER" id="PTHR45768:SF18">
    <property type="entry name" value="RING-H2 FINGER PROTEIN ATL47-RELATED"/>
    <property type="match status" value="1"/>
</dbReference>
<evidence type="ECO:0000313" key="17">
    <source>
        <dbReference type="RefSeq" id="XP_022741769.1"/>
    </source>
</evidence>
<keyword evidence="16" id="KW-1185">Reference proteome</keyword>
<dbReference type="SUPFAM" id="SSF57850">
    <property type="entry name" value="RING/U-box"/>
    <property type="match status" value="1"/>
</dbReference>
<dbReference type="UniPathway" id="UPA00143"/>
<evidence type="ECO:0000256" key="9">
    <source>
        <dbReference type="ARBA" id="ARBA00022786"/>
    </source>
</evidence>
<evidence type="ECO:0000256" key="1">
    <source>
        <dbReference type="ARBA" id="ARBA00000900"/>
    </source>
</evidence>
<sequence>MTIETKAGSPTCCNKATIMQSTGIVINNNQATNCAKCLKESSDDEEDDCRVCFKCKHHYHRLCIDQWLAKETRCPLCHPRLRTAYNETVCQVLQGACMASKVATLHHRFVKEKKNYTQYCN</sequence>
<keyword evidence="8 14" id="KW-0863">Zinc-finger</keyword>
<evidence type="ECO:0000256" key="8">
    <source>
        <dbReference type="ARBA" id="ARBA00022771"/>
    </source>
</evidence>
<evidence type="ECO:0000256" key="3">
    <source>
        <dbReference type="ARBA" id="ARBA00004906"/>
    </source>
</evidence>
<evidence type="ECO:0000256" key="5">
    <source>
        <dbReference type="ARBA" id="ARBA00022679"/>
    </source>
</evidence>
<dbReference type="Pfam" id="PF12678">
    <property type="entry name" value="zf-rbx1"/>
    <property type="match status" value="1"/>
</dbReference>
<evidence type="ECO:0000256" key="7">
    <source>
        <dbReference type="ARBA" id="ARBA00022723"/>
    </source>
</evidence>
<evidence type="ECO:0000256" key="2">
    <source>
        <dbReference type="ARBA" id="ARBA00004167"/>
    </source>
</evidence>
<dbReference type="InterPro" id="IPR024766">
    <property type="entry name" value="Znf_RING_H2"/>
</dbReference>
<dbReference type="PROSITE" id="PS50089">
    <property type="entry name" value="ZF_RING_2"/>
    <property type="match status" value="1"/>
</dbReference>
<dbReference type="InterPro" id="IPR013083">
    <property type="entry name" value="Znf_RING/FYVE/PHD"/>
</dbReference>
<dbReference type="GO" id="GO:0061630">
    <property type="term" value="F:ubiquitin protein ligase activity"/>
    <property type="evidence" value="ECO:0007669"/>
    <property type="project" value="UniProtKB-EC"/>
</dbReference>
<reference evidence="17" key="1">
    <citation type="submission" date="2025-08" db="UniProtKB">
        <authorList>
            <consortium name="RefSeq"/>
        </authorList>
    </citation>
    <scope>IDENTIFICATION</scope>
    <source>
        <tissue evidence="17">Fruit stalk</tissue>
    </source>
</reference>
<dbReference type="AlphaFoldDB" id="A0A6P5YMM6"/>
<feature type="domain" description="RING-type" evidence="15">
    <location>
        <begin position="34"/>
        <end position="78"/>
    </location>
</feature>
<evidence type="ECO:0000256" key="11">
    <source>
        <dbReference type="ARBA" id="ARBA00022989"/>
    </source>
</evidence>
<proteinExistence type="inferred from homology"/>
<dbReference type="GO" id="GO:0016567">
    <property type="term" value="P:protein ubiquitination"/>
    <property type="evidence" value="ECO:0007669"/>
    <property type="project" value="UniProtKB-UniPathway"/>
</dbReference>
<keyword evidence="5" id="KW-0808">Transferase</keyword>
<keyword evidence="11" id="KW-1133">Transmembrane helix</keyword>
<evidence type="ECO:0000256" key="13">
    <source>
        <dbReference type="ARBA" id="ARBA00024209"/>
    </source>
</evidence>
<dbReference type="RefSeq" id="XP_022741769.1">
    <property type="nucleotide sequence ID" value="XM_022886034.1"/>
</dbReference>
<evidence type="ECO:0000313" key="16">
    <source>
        <dbReference type="Proteomes" id="UP000515121"/>
    </source>
</evidence>
<evidence type="ECO:0000256" key="12">
    <source>
        <dbReference type="ARBA" id="ARBA00023136"/>
    </source>
</evidence>
<dbReference type="PANTHER" id="PTHR45768">
    <property type="entry name" value="E3 UBIQUITIN-PROTEIN LIGASE RNF13-LIKE"/>
    <property type="match status" value="1"/>
</dbReference>
<dbReference type="Gene3D" id="3.30.40.10">
    <property type="entry name" value="Zinc/RING finger domain, C3HC4 (zinc finger)"/>
    <property type="match status" value="1"/>
</dbReference>
<dbReference type="SMART" id="SM00184">
    <property type="entry name" value="RING"/>
    <property type="match status" value="1"/>
</dbReference>
<keyword evidence="12" id="KW-0472">Membrane</keyword>
<dbReference type="Proteomes" id="UP000515121">
    <property type="component" value="Unplaced"/>
</dbReference>
<organism evidence="16 17">
    <name type="scientific">Durio zibethinus</name>
    <name type="common">Durian</name>
    <dbReference type="NCBI Taxonomy" id="66656"/>
    <lineage>
        <taxon>Eukaryota</taxon>
        <taxon>Viridiplantae</taxon>
        <taxon>Streptophyta</taxon>
        <taxon>Embryophyta</taxon>
        <taxon>Tracheophyta</taxon>
        <taxon>Spermatophyta</taxon>
        <taxon>Magnoliopsida</taxon>
        <taxon>eudicotyledons</taxon>
        <taxon>Gunneridae</taxon>
        <taxon>Pentapetalae</taxon>
        <taxon>rosids</taxon>
        <taxon>malvids</taxon>
        <taxon>Malvales</taxon>
        <taxon>Malvaceae</taxon>
        <taxon>Helicteroideae</taxon>
        <taxon>Durio</taxon>
    </lineage>
</organism>
<protein>
    <recommendedName>
        <fullName evidence="4">RING-type E3 ubiquitin transferase</fullName>
        <ecNumber evidence="4">2.3.2.27</ecNumber>
    </recommendedName>
</protein>
<gene>
    <name evidence="17" type="primary">LOC111293220</name>
</gene>
<keyword evidence="10" id="KW-0862">Zinc</keyword>
<dbReference type="InterPro" id="IPR001841">
    <property type="entry name" value="Znf_RING"/>
</dbReference>